<dbReference type="InterPro" id="IPR040356">
    <property type="entry name" value="SPEAR"/>
</dbReference>
<accession>A0AAV6Y0C5</accession>
<feature type="compositionally biased region" description="Polar residues" evidence="4">
    <location>
        <begin position="373"/>
        <end position="385"/>
    </location>
</feature>
<evidence type="ECO:0000313" key="6">
    <source>
        <dbReference type="Proteomes" id="UP000826271"/>
    </source>
</evidence>
<sequence length="398" mass="43003">MAQDEHILRSNYSGGGGGEGGGGGGGGGVNLSNRSKNVSSKQKKVPQRGLGVAQLEKIRLEEQRKKDALQAANVLAKNAIQSTNFRPSISPSLNSVPLPPSSPTNIPSPSVPGIEIPITKQLNGGRGEIGNWPKMLWNGELSLEGEKQRVDHLVFGFGRQVNLPYAANSSGLPMRSHPFQPPCSSSMVNASSGISPSSISSSQMELPSNQSFRGNSNTSLWPEEDKMVGMKRSYPFPLESPRGPSFHCNFNSTYAASKSRSDELSYTEPSNKYIRDGPSNSSPLPERNPIEVIRDDEELNGDLLTLAPPIDSSPPSNSQGKQNLDYSGHNGMELSDFKRFPSQENVKSQSFWWGSCGSTEQQPFSFFPDKPQTDQSTTTCVSNGSGEKAETIDLNLKL</sequence>
<evidence type="ECO:0000256" key="3">
    <source>
        <dbReference type="ARBA" id="ARBA00023163"/>
    </source>
</evidence>
<dbReference type="AlphaFoldDB" id="A0AAV6Y0C5"/>
<keyword evidence="2" id="KW-0805">Transcription regulation</keyword>
<feature type="compositionally biased region" description="Polar residues" evidence="4">
    <location>
        <begin position="30"/>
        <end position="40"/>
    </location>
</feature>
<evidence type="ECO:0000256" key="2">
    <source>
        <dbReference type="ARBA" id="ARBA00023015"/>
    </source>
</evidence>
<proteinExistence type="predicted"/>
<feature type="compositionally biased region" description="Low complexity" evidence="4">
    <location>
        <begin position="87"/>
        <end position="96"/>
    </location>
</feature>
<comment type="caution">
    <text evidence="5">The sequence shown here is derived from an EMBL/GenBank/DDBJ whole genome shotgun (WGS) entry which is preliminary data.</text>
</comment>
<feature type="region of interest" description="Disordered" evidence="4">
    <location>
        <begin position="183"/>
        <end position="220"/>
    </location>
</feature>
<reference evidence="5" key="1">
    <citation type="submission" date="2019-10" db="EMBL/GenBank/DDBJ databases">
        <authorList>
            <person name="Zhang R."/>
            <person name="Pan Y."/>
            <person name="Wang J."/>
            <person name="Ma R."/>
            <person name="Yu S."/>
        </authorList>
    </citation>
    <scope>NUCLEOTIDE SEQUENCE</scope>
    <source>
        <strain evidence="5">LA-IB0</strain>
        <tissue evidence="5">Leaf</tissue>
    </source>
</reference>
<evidence type="ECO:0000313" key="5">
    <source>
        <dbReference type="EMBL" id="KAG8386382.1"/>
    </source>
</evidence>
<gene>
    <name evidence="5" type="ORF">BUALT_Bualt03G0143000</name>
</gene>
<dbReference type="Proteomes" id="UP000826271">
    <property type="component" value="Unassembled WGS sequence"/>
</dbReference>
<feature type="region of interest" description="Disordered" evidence="4">
    <location>
        <begin position="259"/>
        <end position="288"/>
    </location>
</feature>
<keyword evidence="1" id="KW-0678">Repressor</keyword>
<dbReference type="PANTHER" id="PTHR33388:SF1">
    <property type="entry name" value="PROTEIN SPEAR2"/>
    <property type="match status" value="1"/>
</dbReference>
<keyword evidence="6" id="KW-1185">Reference proteome</keyword>
<feature type="region of interest" description="Disordered" evidence="4">
    <location>
        <begin position="307"/>
        <end position="329"/>
    </location>
</feature>
<evidence type="ECO:0000256" key="4">
    <source>
        <dbReference type="SAM" id="MobiDB-lite"/>
    </source>
</evidence>
<feature type="region of interest" description="Disordered" evidence="4">
    <location>
        <begin position="363"/>
        <end position="386"/>
    </location>
</feature>
<feature type="compositionally biased region" description="Gly residues" evidence="4">
    <location>
        <begin position="13"/>
        <end position="29"/>
    </location>
</feature>
<dbReference type="EMBL" id="WHWC01000003">
    <property type="protein sequence ID" value="KAG8386382.1"/>
    <property type="molecule type" value="Genomic_DNA"/>
</dbReference>
<feature type="compositionally biased region" description="Low complexity" evidence="4">
    <location>
        <begin position="191"/>
        <end position="202"/>
    </location>
</feature>
<dbReference type="PANTHER" id="PTHR33388">
    <property type="entry name" value="OS01G0212500 PROTEIN"/>
    <property type="match status" value="1"/>
</dbReference>
<feature type="region of interest" description="Disordered" evidence="4">
    <location>
        <begin position="86"/>
        <end position="111"/>
    </location>
</feature>
<protein>
    <submittedName>
        <fullName evidence="5">Uncharacterized protein</fullName>
    </submittedName>
</protein>
<feature type="compositionally biased region" description="Polar residues" evidence="4">
    <location>
        <begin position="313"/>
        <end position="325"/>
    </location>
</feature>
<evidence type="ECO:0000256" key="1">
    <source>
        <dbReference type="ARBA" id="ARBA00022491"/>
    </source>
</evidence>
<feature type="compositionally biased region" description="Polar residues" evidence="4">
    <location>
        <begin position="203"/>
        <end position="220"/>
    </location>
</feature>
<name>A0AAV6Y0C5_9LAMI</name>
<organism evidence="5 6">
    <name type="scientific">Buddleja alternifolia</name>
    <dbReference type="NCBI Taxonomy" id="168488"/>
    <lineage>
        <taxon>Eukaryota</taxon>
        <taxon>Viridiplantae</taxon>
        <taxon>Streptophyta</taxon>
        <taxon>Embryophyta</taxon>
        <taxon>Tracheophyta</taxon>
        <taxon>Spermatophyta</taxon>
        <taxon>Magnoliopsida</taxon>
        <taxon>eudicotyledons</taxon>
        <taxon>Gunneridae</taxon>
        <taxon>Pentapetalae</taxon>
        <taxon>asterids</taxon>
        <taxon>lamiids</taxon>
        <taxon>Lamiales</taxon>
        <taxon>Scrophulariaceae</taxon>
        <taxon>Buddlejeae</taxon>
        <taxon>Buddleja</taxon>
    </lineage>
</organism>
<dbReference type="GO" id="GO:0003700">
    <property type="term" value="F:DNA-binding transcription factor activity"/>
    <property type="evidence" value="ECO:0007669"/>
    <property type="project" value="InterPro"/>
</dbReference>
<feature type="region of interest" description="Disordered" evidence="4">
    <location>
        <begin position="1"/>
        <end position="51"/>
    </location>
</feature>
<keyword evidence="3" id="KW-0804">Transcription</keyword>